<dbReference type="CDD" id="cd03225">
    <property type="entry name" value="ABC_cobalt_CbiO_domain1"/>
    <property type="match status" value="1"/>
</dbReference>
<keyword evidence="2 8" id="KW-0813">Transport</keyword>
<comment type="subunit">
    <text evidence="8">Forms a stable energy-coupling factor (ECF) transporter complex composed of 2 membrane-embedded substrate-binding proteins (S component), 2 ATP-binding proteins (A component) and 2 transmembrane proteins (T component).</text>
</comment>
<dbReference type="GO" id="GO:0016887">
    <property type="term" value="F:ATP hydrolysis activity"/>
    <property type="evidence" value="ECO:0007669"/>
    <property type="project" value="InterPro"/>
</dbReference>
<dbReference type="SMART" id="SM00382">
    <property type="entry name" value="AAA"/>
    <property type="match status" value="1"/>
</dbReference>
<evidence type="ECO:0000313" key="11">
    <source>
        <dbReference type="Proteomes" id="UP000052012"/>
    </source>
</evidence>
<sequence length="293" mass="32940">MHKEIIFKNVDYYYQQNTPYEHKALKNINLHIPMGSFTSIVGKTGSGKSTLVQMLNALIKPTHGSLIIDEFKITSETTNKNLNPLRKKVGLIFQFPEKQLFADSIKEDVAFGPRNFGVEESKIKQIVENSLKLVQLPLDIMEKSPFEISGGQMRRVAIAGVLATNPEILVLDEPTVGLDPKGQKFIMNLINKLHVEKNMTIILVSHQMDIVAEYSDNVIVMHDGKMIKSDKSNVIFNDEKLLSRYNLELPSSVKFYNKLVENNIPLGEGVPLNVESLSNQILKSFSKGSKRNG</sequence>
<dbReference type="GO" id="GO:0043190">
    <property type="term" value="C:ATP-binding cassette (ABC) transporter complex"/>
    <property type="evidence" value="ECO:0007669"/>
    <property type="project" value="TreeGrafter"/>
</dbReference>
<feature type="domain" description="ABC transporter" evidence="9">
    <location>
        <begin position="5"/>
        <end position="248"/>
    </location>
</feature>
<evidence type="ECO:0000256" key="3">
    <source>
        <dbReference type="ARBA" id="ARBA00022475"/>
    </source>
</evidence>
<dbReference type="SUPFAM" id="SSF52540">
    <property type="entry name" value="P-loop containing nucleoside triphosphate hydrolases"/>
    <property type="match status" value="1"/>
</dbReference>
<keyword evidence="11" id="KW-1185">Reference proteome</keyword>
<dbReference type="EMBL" id="AYYQ01000029">
    <property type="protein sequence ID" value="KRM68297.1"/>
    <property type="molecule type" value="Genomic_DNA"/>
</dbReference>
<dbReference type="InterPro" id="IPR030946">
    <property type="entry name" value="EcfA2"/>
</dbReference>
<keyword evidence="7 8" id="KW-0472">Membrane</keyword>
<keyword evidence="4 8" id="KW-0547">Nucleotide-binding</keyword>
<evidence type="ECO:0000259" key="9">
    <source>
        <dbReference type="PROSITE" id="PS50893"/>
    </source>
</evidence>
<dbReference type="GO" id="GO:0005524">
    <property type="term" value="F:ATP binding"/>
    <property type="evidence" value="ECO:0007669"/>
    <property type="project" value="UniProtKB-UniRule"/>
</dbReference>
<comment type="function">
    <text evidence="8">ATP-binding (A) component of a common energy-coupling factor (ECF) ABC-transporter complex.</text>
</comment>
<dbReference type="PATRIC" id="fig|1423781.4.peg.1367"/>
<comment type="similarity">
    <text evidence="8">Belongs to the ABC transporter superfamily. Energy-coupling factor EcfA family.</text>
</comment>
<dbReference type="InterPro" id="IPR003439">
    <property type="entry name" value="ABC_transporter-like_ATP-bd"/>
</dbReference>
<dbReference type="FunFam" id="3.40.50.300:FF:000224">
    <property type="entry name" value="Energy-coupling factor transporter ATP-binding protein EcfA"/>
    <property type="match status" value="1"/>
</dbReference>
<evidence type="ECO:0000256" key="4">
    <source>
        <dbReference type="ARBA" id="ARBA00022741"/>
    </source>
</evidence>
<organism evidence="10 11">
    <name type="scientific">Apilactobacillus ozensis DSM 23829 = JCM 17196</name>
    <dbReference type="NCBI Taxonomy" id="1423781"/>
    <lineage>
        <taxon>Bacteria</taxon>
        <taxon>Bacillati</taxon>
        <taxon>Bacillota</taxon>
        <taxon>Bacilli</taxon>
        <taxon>Lactobacillales</taxon>
        <taxon>Lactobacillaceae</taxon>
        <taxon>Apilactobacillus</taxon>
    </lineage>
</organism>
<dbReference type="Pfam" id="PF00005">
    <property type="entry name" value="ABC_tran"/>
    <property type="match status" value="1"/>
</dbReference>
<dbReference type="GO" id="GO:0042626">
    <property type="term" value="F:ATPase-coupled transmembrane transporter activity"/>
    <property type="evidence" value="ECO:0007669"/>
    <property type="project" value="TreeGrafter"/>
</dbReference>
<dbReference type="InterPro" id="IPR017871">
    <property type="entry name" value="ABC_transporter-like_CS"/>
</dbReference>
<gene>
    <name evidence="10" type="ORF">FD06_GL001319</name>
</gene>
<evidence type="ECO:0000256" key="2">
    <source>
        <dbReference type="ARBA" id="ARBA00022448"/>
    </source>
</evidence>
<evidence type="ECO:0000256" key="8">
    <source>
        <dbReference type="RuleBase" id="RU365104"/>
    </source>
</evidence>
<comment type="caution">
    <text evidence="10">The sequence shown here is derived from an EMBL/GenBank/DDBJ whole genome shotgun (WGS) entry which is preliminary data.</text>
</comment>
<evidence type="ECO:0000256" key="6">
    <source>
        <dbReference type="ARBA" id="ARBA00022967"/>
    </source>
</evidence>
<evidence type="ECO:0000256" key="1">
    <source>
        <dbReference type="ARBA" id="ARBA00004202"/>
    </source>
</evidence>
<dbReference type="InterPro" id="IPR015856">
    <property type="entry name" value="ABC_transpr_CbiO/EcfA_su"/>
</dbReference>
<dbReference type="RefSeq" id="WP_054657610.1">
    <property type="nucleotide sequence ID" value="NZ_AYYQ01000029.1"/>
</dbReference>
<comment type="subcellular location">
    <subcellularLocation>
        <location evidence="1 8">Cell membrane</location>
        <topology evidence="1 8">Peripheral membrane protein</topology>
    </subcellularLocation>
</comment>
<proteinExistence type="inferred from homology"/>
<dbReference type="OrthoDB" id="9784332at2"/>
<evidence type="ECO:0000256" key="7">
    <source>
        <dbReference type="ARBA" id="ARBA00023136"/>
    </source>
</evidence>
<reference evidence="10 11" key="1">
    <citation type="journal article" date="2015" name="Genome Announc.">
        <title>Expanding the biotechnology potential of lactobacilli through comparative genomics of 213 strains and associated genera.</title>
        <authorList>
            <person name="Sun Z."/>
            <person name="Harris H.M."/>
            <person name="McCann A."/>
            <person name="Guo C."/>
            <person name="Argimon S."/>
            <person name="Zhang W."/>
            <person name="Yang X."/>
            <person name="Jeffery I.B."/>
            <person name="Cooney J.C."/>
            <person name="Kagawa T.F."/>
            <person name="Liu W."/>
            <person name="Song Y."/>
            <person name="Salvetti E."/>
            <person name="Wrobel A."/>
            <person name="Rasinkangas P."/>
            <person name="Parkhill J."/>
            <person name="Rea M.C."/>
            <person name="O'Sullivan O."/>
            <person name="Ritari J."/>
            <person name="Douillard F.P."/>
            <person name="Paul Ross R."/>
            <person name="Yang R."/>
            <person name="Briner A.E."/>
            <person name="Felis G.E."/>
            <person name="de Vos W.M."/>
            <person name="Barrangou R."/>
            <person name="Klaenhammer T.R."/>
            <person name="Caufield P.W."/>
            <person name="Cui Y."/>
            <person name="Zhang H."/>
            <person name="O'Toole P.W."/>
        </authorList>
    </citation>
    <scope>NUCLEOTIDE SEQUENCE [LARGE SCALE GENOMIC DNA]</scope>
    <source>
        <strain evidence="10 11">DSM 23829</strain>
    </source>
</reference>
<dbReference type="InterPro" id="IPR027417">
    <property type="entry name" value="P-loop_NTPase"/>
</dbReference>
<dbReference type="Gene3D" id="3.40.50.300">
    <property type="entry name" value="P-loop containing nucleotide triphosphate hydrolases"/>
    <property type="match status" value="1"/>
</dbReference>
<dbReference type="PANTHER" id="PTHR43553">
    <property type="entry name" value="HEAVY METAL TRANSPORTER"/>
    <property type="match status" value="1"/>
</dbReference>
<keyword evidence="3 8" id="KW-1003">Cell membrane</keyword>
<evidence type="ECO:0000256" key="5">
    <source>
        <dbReference type="ARBA" id="ARBA00022840"/>
    </source>
</evidence>
<keyword evidence="6" id="KW-1278">Translocase</keyword>
<dbReference type="PROSITE" id="PS00211">
    <property type="entry name" value="ABC_TRANSPORTER_1"/>
    <property type="match status" value="1"/>
</dbReference>
<dbReference type="STRING" id="1423781.FD06_GL001319"/>
<accession>A0A0R2AWX7</accession>
<keyword evidence="5 8" id="KW-0067">ATP-binding</keyword>
<dbReference type="AlphaFoldDB" id="A0A0R2AWX7"/>
<name>A0A0R2AWX7_9LACO</name>
<dbReference type="Proteomes" id="UP000052012">
    <property type="component" value="Unassembled WGS sequence"/>
</dbReference>
<evidence type="ECO:0000313" key="10">
    <source>
        <dbReference type="EMBL" id="KRM68297.1"/>
    </source>
</evidence>
<dbReference type="InterPro" id="IPR003593">
    <property type="entry name" value="AAA+_ATPase"/>
</dbReference>
<dbReference type="PROSITE" id="PS50893">
    <property type="entry name" value="ABC_TRANSPORTER_2"/>
    <property type="match status" value="1"/>
</dbReference>
<dbReference type="EC" id="7.-.-.-" evidence="8"/>
<dbReference type="NCBIfam" id="TIGR04521">
    <property type="entry name" value="ECF_ATPase_2"/>
    <property type="match status" value="1"/>
</dbReference>
<protein>
    <recommendedName>
        <fullName evidence="8">Energy-coupling factor transporter ATP-binding protein EcfA2</fullName>
        <ecNumber evidence="8">7.-.-.-</ecNumber>
    </recommendedName>
</protein>
<dbReference type="InterPro" id="IPR050095">
    <property type="entry name" value="ECF_ABC_transporter_ATP-bd"/>
</dbReference>
<dbReference type="PANTHER" id="PTHR43553:SF27">
    <property type="entry name" value="ENERGY-COUPLING FACTOR TRANSPORTER ATP-BINDING PROTEIN ECFA2"/>
    <property type="match status" value="1"/>
</dbReference>